<name>A0A2A5W8T6_9GAMM</name>
<comment type="similarity">
    <text evidence="1 2">Belongs to the UPF0250 family.</text>
</comment>
<dbReference type="Pfam" id="PF04359">
    <property type="entry name" value="DUF493"/>
    <property type="match status" value="1"/>
</dbReference>
<dbReference type="InterPro" id="IPR027471">
    <property type="entry name" value="YbeD-like_sf"/>
</dbReference>
<dbReference type="InterPro" id="IPR007454">
    <property type="entry name" value="UPF0250_YbeD-like"/>
</dbReference>
<dbReference type="Gene3D" id="3.30.70.260">
    <property type="match status" value="1"/>
</dbReference>
<evidence type="ECO:0000313" key="4">
    <source>
        <dbReference type="Proteomes" id="UP000219329"/>
    </source>
</evidence>
<organism evidence="3 4">
    <name type="scientific">OM182 bacterium MED-G28</name>
    <dbReference type="NCBI Taxonomy" id="1986256"/>
    <lineage>
        <taxon>Bacteria</taxon>
        <taxon>Pseudomonadati</taxon>
        <taxon>Pseudomonadota</taxon>
        <taxon>Gammaproteobacteria</taxon>
        <taxon>OMG group</taxon>
        <taxon>OM182 clade</taxon>
    </lineage>
</organism>
<comment type="caution">
    <text evidence="3">The sequence shown here is derived from an EMBL/GenBank/DDBJ whole genome shotgun (WGS) entry which is preliminary data.</text>
</comment>
<dbReference type="Proteomes" id="UP000219329">
    <property type="component" value="Unassembled WGS sequence"/>
</dbReference>
<dbReference type="PANTHER" id="PTHR38036">
    <property type="entry name" value="UPF0250 PROTEIN YBED"/>
    <property type="match status" value="1"/>
</dbReference>
<dbReference type="GO" id="GO:0005829">
    <property type="term" value="C:cytosol"/>
    <property type="evidence" value="ECO:0007669"/>
    <property type="project" value="TreeGrafter"/>
</dbReference>
<dbReference type="EMBL" id="NTJZ01000014">
    <property type="protein sequence ID" value="PDH32703.1"/>
    <property type="molecule type" value="Genomic_DNA"/>
</dbReference>
<sequence>MSDQEAPKIKFPCLYPIKIIGKAVGDFQESVLEVIERHTGTITSDLIKVQSSRKQNYLSVTVTIAATGEGQLQNIFQDLKKIESVKMVL</sequence>
<dbReference type="PANTHER" id="PTHR38036:SF1">
    <property type="entry name" value="UPF0250 PROTEIN YBED"/>
    <property type="match status" value="1"/>
</dbReference>
<protein>
    <recommendedName>
        <fullName evidence="2">UPF0250 protein CNF02_11330</fullName>
    </recommendedName>
</protein>
<evidence type="ECO:0000256" key="1">
    <source>
        <dbReference type="ARBA" id="ARBA00008460"/>
    </source>
</evidence>
<dbReference type="SUPFAM" id="SSF117991">
    <property type="entry name" value="YbeD/HP0495-like"/>
    <property type="match status" value="1"/>
</dbReference>
<evidence type="ECO:0000313" key="3">
    <source>
        <dbReference type="EMBL" id="PDH32703.1"/>
    </source>
</evidence>
<evidence type="ECO:0000256" key="2">
    <source>
        <dbReference type="HAMAP-Rule" id="MF_00659"/>
    </source>
</evidence>
<dbReference type="HAMAP" id="MF_00659">
    <property type="entry name" value="UPF0250"/>
    <property type="match status" value="1"/>
</dbReference>
<gene>
    <name evidence="3" type="ORF">CNF02_11330</name>
</gene>
<accession>A0A2A5W8T6</accession>
<dbReference type="AlphaFoldDB" id="A0A2A5W8T6"/>
<proteinExistence type="inferred from homology"/>
<reference evidence="3 4" key="1">
    <citation type="submission" date="2017-08" db="EMBL/GenBank/DDBJ databases">
        <title>Fine stratification of microbial communities through a metagenomic profile of the photic zone.</title>
        <authorList>
            <person name="Haro-Moreno J.M."/>
            <person name="Lopez-Perez M."/>
            <person name="De La Torre J."/>
            <person name="Picazo A."/>
            <person name="Camacho A."/>
            <person name="Rodriguez-Valera F."/>
        </authorList>
    </citation>
    <scope>NUCLEOTIDE SEQUENCE [LARGE SCALE GENOMIC DNA]</scope>
    <source>
        <strain evidence="3">MED-G28</strain>
    </source>
</reference>